<evidence type="ECO:0008006" key="3">
    <source>
        <dbReference type="Google" id="ProtNLM"/>
    </source>
</evidence>
<dbReference type="RefSeq" id="WP_188220651.1">
    <property type="nucleotide sequence ID" value="NZ_NASZ01000012.1"/>
</dbReference>
<proteinExistence type="predicted"/>
<reference evidence="1 2" key="1">
    <citation type="journal article" date="2020" name="Microbiol. Res.">
        <title>Flavobacterium pokkalii sp. nov., a novel plant growth promoting native rhizobacteria isolated from pokkali rice grown in coastal saline affected agricultural regions of southern India, Kerala.</title>
        <authorList>
            <person name="Menon R.R."/>
            <person name="Kumari S."/>
            <person name="Viver T."/>
            <person name="Rameshkumar N."/>
        </authorList>
    </citation>
    <scope>NUCLEOTIDE SEQUENCE [LARGE SCALE GENOMIC DNA]</scope>
    <source>
        <strain evidence="1 2">L1I52</strain>
    </source>
</reference>
<protein>
    <recommendedName>
        <fullName evidence="3">Helix-turn-helix domain-containing protein</fullName>
    </recommendedName>
</protein>
<sequence>MEEELMNGKSKIRTQKSLNEFEIELQPSEVKKGLFSKEVVDSEDKQEKLNSLSILTISEVAAKLKLVNNATAKRWLERKGVLIHKFSKQNIVYEIEVICEIDKPFVKSLKLKYPSKWKKIYRNLVKDENAYDLMVLQLDGEFDFKPTTKVKRNVEDEKLYNDLMR</sequence>
<dbReference type="Proteomes" id="UP000661715">
    <property type="component" value="Unassembled WGS sequence"/>
</dbReference>
<gene>
    <name evidence="1" type="ORF">B6A10_09275</name>
</gene>
<dbReference type="EMBL" id="NASZ01000012">
    <property type="protein sequence ID" value="MBD0725368.1"/>
    <property type="molecule type" value="Genomic_DNA"/>
</dbReference>
<organism evidence="1 2">
    <name type="scientific">Flavobacterium pokkalii</name>
    <dbReference type="NCBI Taxonomy" id="1940408"/>
    <lineage>
        <taxon>Bacteria</taxon>
        <taxon>Pseudomonadati</taxon>
        <taxon>Bacteroidota</taxon>
        <taxon>Flavobacteriia</taxon>
        <taxon>Flavobacteriales</taxon>
        <taxon>Flavobacteriaceae</taxon>
        <taxon>Flavobacterium</taxon>
    </lineage>
</organism>
<evidence type="ECO:0000313" key="1">
    <source>
        <dbReference type="EMBL" id="MBD0725368.1"/>
    </source>
</evidence>
<keyword evidence="2" id="KW-1185">Reference proteome</keyword>
<name>A0ABR7URR7_9FLAO</name>
<comment type="caution">
    <text evidence="1">The sequence shown here is derived from an EMBL/GenBank/DDBJ whole genome shotgun (WGS) entry which is preliminary data.</text>
</comment>
<accession>A0ABR7URR7</accession>
<evidence type="ECO:0000313" key="2">
    <source>
        <dbReference type="Proteomes" id="UP000661715"/>
    </source>
</evidence>